<evidence type="ECO:0000313" key="6">
    <source>
        <dbReference type="Proteomes" id="UP000076480"/>
    </source>
</evidence>
<keyword evidence="2" id="KW-0949">S-adenosyl-L-methionine</keyword>
<dbReference type="CDD" id="cd02440">
    <property type="entry name" value="AdoMet_MTases"/>
    <property type="match status" value="1"/>
</dbReference>
<feature type="binding site" evidence="2">
    <location>
        <position position="79"/>
    </location>
    <ligand>
        <name>S-adenosyl-L-methionine</name>
        <dbReference type="ChEBI" id="CHEBI:59789"/>
    </ligand>
</feature>
<evidence type="ECO:0000256" key="2">
    <source>
        <dbReference type="PIRSR" id="PIRSR018249-2"/>
    </source>
</evidence>
<organism evidence="5 6">
    <name type="scientific">Secundilactobacillus collinoides</name>
    <name type="common">Lactobacillus collinoides</name>
    <dbReference type="NCBI Taxonomy" id="33960"/>
    <lineage>
        <taxon>Bacteria</taxon>
        <taxon>Bacillati</taxon>
        <taxon>Bacillota</taxon>
        <taxon>Bacilli</taxon>
        <taxon>Lactobacillales</taxon>
        <taxon>Lactobacillaceae</taxon>
        <taxon>Secundilactobacillus</taxon>
    </lineage>
</organism>
<comment type="caution">
    <text evidence="5">The sequence shown here is derived from an EMBL/GenBank/DDBJ whole genome shotgun (WGS) entry which is preliminary data.</text>
</comment>
<dbReference type="InterPro" id="IPR041698">
    <property type="entry name" value="Methyltransf_25"/>
</dbReference>
<feature type="binding site" evidence="2">
    <location>
        <begin position="102"/>
        <end position="103"/>
    </location>
    <ligand>
        <name>S-adenosyl-L-methionine</name>
        <dbReference type="ChEBI" id="CHEBI:59789"/>
    </ligand>
</feature>
<dbReference type="PATRIC" id="fig|33960.6.peg.927"/>
<sequence>MNKIQLASHFLATHLNQFECPVCHSPFIDVAAGTLRCSNDHTFDLSKKGTLFFLNAPVNTEYTDEMLRNRQQVLTSGFFEPMLSEVVKHLQGDLILDAGSGEGTTTKWLAAQYRAGDFVGLDISKPAINIAGSGVVSDPQPLFTVGDLAQLPFESNAVSSIVNILSPANYQEFDRVLQPGGTLIKVIPNSHYLTELRQLVYPEGEHATYDNTPVKKHFMDQYDHITFVPVTYQFALTPDLFKALFAMTPLTWQAGDRREAILAEGLTQITADFEVGIVEI</sequence>
<evidence type="ECO:0000259" key="3">
    <source>
        <dbReference type="Pfam" id="PF13649"/>
    </source>
</evidence>
<dbReference type="GO" id="GO:0008168">
    <property type="term" value="F:methyltransferase activity"/>
    <property type="evidence" value="ECO:0007669"/>
    <property type="project" value="UniProtKB-KW"/>
</dbReference>
<dbReference type="AlphaFoldDB" id="A0A161XWP8"/>
<feature type="domain" description="23S rRNA (guanine(745)-N(1))-methyltransferase N-terminal" evidence="4">
    <location>
        <begin position="18"/>
        <end position="51"/>
    </location>
</feature>
<dbReference type="Proteomes" id="UP000076480">
    <property type="component" value="Unassembled WGS sequence"/>
</dbReference>
<keyword evidence="5" id="KW-0489">Methyltransferase</keyword>
<feature type="domain" description="Methyltransferase" evidence="3">
    <location>
        <begin position="95"/>
        <end position="181"/>
    </location>
</feature>
<dbReference type="InterPro" id="IPR029063">
    <property type="entry name" value="SAM-dependent_MTases_sf"/>
</dbReference>
<dbReference type="GO" id="GO:0046872">
    <property type="term" value="F:metal ion binding"/>
    <property type="evidence" value="ECO:0007669"/>
    <property type="project" value="UniProtKB-KW"/>
</dbReference>
<dbReference type="Gene3D" id="3.40.50.150">
    <property type="entry name" value="Vaccinia Virus protein VP39"/>
    <property type="match status" value="1"/>
</dbReference>
<feature type="binding site" evidence="2">
    <location>
        <position position="192"/>
    </location>
    <ligand>
        <name>S-adenosyl-L-methionine</name>
        <dbReference type="ChEBI" id="CHEBI:59789"/>
    </ligand>
</feature>
<dbReference type="PIRSF" id="PIRSF018249">
    <property type="entry name" value="MyrA_prd"/>
    <property type="match status" value="1"/>
</dbReference>
<feature type="binding site" evidence="1">
    <location>
        <position position="37"/>
    </location>
    <ligand>
        <name>Zn(2+)</name>
        <dbReference type="ChEBI" id="CHEBI:29105"/>
    </ligand>
</feature>
<evidence type="ECO:0000313" key="5">
    <source>
        <dbReference type="EMBL" id="KZL42948.1"/>
    </source>
</evidence>
<dbReference type="EMBL" id="JYDC01000016">
    <property type="protein sequence ID" value="KZL42948.1"/>
    <property type="molecule type" value="Genomic_DNA"/>
</dbReference>
<name>A0A161XWP8_SECCO</name>
<gene>
    <name evidence="5" type="ORF">TY91_02650</name>
</gene>
<dbReference type="InterPro" id="IPR016718">
    <property type="entry name" value="rRNA_m1G-MeTrfase_A_prd"/>
</dbReference>
<feature type="binding site" evidence="1">
    <location>
        <position position="20"/>
    </location>
    <ligand>
        <name>Zn(2+)</name>
        <dbReference type="ChEBI" id="CHEBI:29105"/>
    </ligand>
</feature>
<evidence type="ECO:0000256" key="1">
    <source>
        <dbReference type="PIRSR" id="PIRSR018249-1"/>
    </source>
</evidence>
<proteinExistence type="predicted"/>
<dbReference type="OrthoDB" id="5522265at2"/>
<dbReference type="SUPFAM" id="SSF53335">
    <property type="entry name" value="S-adenosyl-L-methionine-dependent methyltransferases"/>
    <property type="match status" value="1"/>
</dbReference>
<dbReference type="GO" id="GO:0032259">
    <property type="term" value="P:methylation"/>
    <property type="evidence" value="ECO:0007669"/>
    <property type="project" value="UniProtKB-KW"/>
</dbReference>
<protein>
    <submittedName>
        <fullName evidence="5">SAM-dependent methyltransferase</fullName>
    </submittedName>
</protein>
<dbReference type="Pfam" id="PF21302">
    <property type="entry name" value="Zn_ribbon_RlmA"/>
    <property type="match status" value="1"/>
</dbReference>
<keyword evidence="1" id="KW-0862">Zinc</keyword>
<keyword evidence="6" id="KW-1185">Reference proteome</keyword>
<feature type="binding site" evidence="1">
    <location>
        <position position="41"/>
    </location>
    <ligand>
        <name>Zn(2+)</name>
        <dbReference type="ChEBI" id="CHEBI:29105"/>
    </ligand>
</feature>
<accession>A0A161XWP8</accession>
<dbReference type="InterPro" id="IPR048647">
    <property type="entry name" value="RlmA_N"/>
</dbReference>
<evidence type="ECO:0000259" key="4">
    <source>
        <dbReference type="Pfam" id="PF21302"/>
    </source>
</evidence>
<keyword evidence="1" id="KW-0479">Metal-binding</keyword>
<dbReference type="RefSeq" id="WP_056996552.1">
    <property type="nucleotide sequence ID" value="NZ_JYDC01000016.1"/>
</dbReference>
<keyword evidence="5" id="KW-0808">Transferase</keyword>
<dbReference type="Pfam" id="PF13649">
    <property type="entry name" value="Methyltransf_25"/>
    <property type="match status" value="1"/>
</dbReference>
<reference evidence="5 6" key="1">
    <citation type="submission" date="2015-02" db="EMBL/GenBank/DDBJ databases">
        <title>Draft genome sequence of Lactobacillus collinoides CUPV2371 isolated from a natural cider, the first genome sequence of a strain of this species.</title>
        <authorList>
            <person name="Puertas A.I."/>
            <person name="Spano G."/>
            <person name="Capozzi V."/>
            <person name="Lamontanara A."/>
            <person name="Orru L."/>
            <person name="Duenas M.T."/>
        </authorList>
    </citation>
    <scope>NUCLEOTIDE SEQUENCE [LARGE SCALE GENOMIC DNA]</scope>
    <source>
        <strain evidence="5 6">237</strain>
    </source>
</reference>
<feature type="binding site" evidence="1">
    <location>
        <position position="23"/>
    </location>
    <ligand>
        <name>Zn(2+)</name>
        <dbReference type="ChEBI" id="CHEBI:29105"/>
    </ligand>
</feature>